<proteinExistence type="predicted"/>
<dbReference type="Proteomes" id="UP000645217">
    <property type="component" value="Unassembled WGS sequence"/>
</dbReference>
<dbReference type="PANTHER" id="PTHR34075">
    <property type="entry name" value="BLR3430 PROTEIN"/>
    <property type="match status" value="1"/>
</dbReference>
<reference evidence="5" key="2">
    <citation type="submission" date="2020-09" db="EMBL/GenBank/DDBJ databases">
        <authorList>
            <person name="Sun Q."/>
            <person name="Ohkuma M."/>
        </authorList>
    </citation>
    <scope>NUCLEOTIDE SEQUENCE</scope>
    <source>
        <strain evidence="5">JCM 13064</strain>
    </source>
</reference>
<dbReference type="Pfam" id="PF13452">
    <property type="entry name" value="FAS1_DH_region"/>
    <property type="match status" value="1"/>
</dbReference>
<evidence type="ECO:0000313" key="6">
    <source>
        <dbReference type="Proteomes" id="UP000645217"/>
    </source>
</evidence>
<dbReference type="PANTHER" id="PTHR34075:SF5">
    <property type="entry name" value="BLR3430 PROTEIN"/>
    <property type="match status" value="1"/>
</dbReference>
<dbReference type="Gene3D" id="3.10.129.10">
    <property type="entry name" value="Hotdog Thioesterase"/>
    <property type="match status" value="1"/>
</dbReference>
<sequence length="333" mass="36634">MSDRERDTGDDPRRAMTTTAGSAPHERLTALAERGMAMGEVRGAPAADPVNLPMIRHWTTAMGDANPVYTDEAYAAASVHGQIVAPPAMAQVWTMPGLGPREDTTTPIDEVLRALDEGGFTGVVATNCEQTYHRYVRLGERLVPATRLSGFAGPKNTALGTGYFITWLVTWYAGQEPVAEMMFRVLKFRPREEKAAPEERPAYPLRPAINRDTAFFWEGVRVGELRIQRCGDCGELRHPPGPICPSCRSANRAYAVASGLGEVYSFVVHHSPPVPGLRPPFVVAVVRLAEGVRMVGNVVDCPPERVRVGMPVRVDHREMDDELTLPMWVPREP</sequence>
<dbReference type="GO" id="GO:0003677">
    <property type="term" value="F:DNA binding"/>
    <property type="evidence" value="ECO:0007669"/>
    <property type="project" value="UniProtKB-KW"/>
</dbReference>
<feature type="domain" description="ChsH2 C-terminal OB-fold" evidence="2">
    <location>
        <begin position="257"/>
        <end position="315"/>
    </location>
</feature>
<keyword evidence="5" id="KW-0238">DNA-binding</keyword>
<dbReference type="Pfam" id="PF01796">
    <property type="entry name" value="OB_ChsH2_C"/>
    <property type="match status" value="1"/>
</dbReference>
<dbReference type="AlphaFoldDB" id="A0A917VFP7"/>
<dbReference type="InterPro" id="IPR012340">
    <property type="entry name" value="NA-bd_OB-fold"/>
</dbReference>
<feature type="region of interest" description="Disordered" evidence="1">
    <location>
        <begin position="1"/>
        <end position="25"/>
    </location>
</feature>
<feature type="domain" description="FAS1-like dehydratase" evidence="4">
    <location>
        <begin position="44"/>
        <end position="180"/>
    </location>
</feature>
<dbReference type="InterPro" id="IPR029069">
    <property type="entry name" value="HotDog_dom_sf"/>
</dbReference>
<reference evidence="5" key="1">
    <citation type="journal article" date="2014" name="Int. J. Syst. Evol. Microbiol.">
        <title>Complete genome sequence of Corynebacterium casei LMG S-19264T (=DSM 44701T), isolated from a smear-ripened cheese.</title>
        <authorList>
            <consortium name="US DOE Joint Genome Institute (JGI-PGF)"/>
            <person name="Walter F."/>
            <person name="Albersmeier A."/>
            <person name="Kalinowski J."/>
            <person name="Ruckert C."/>
        </authorList>
    </citation>
    <scope>NUCLEOTIDE SEQUENCE</scope>
    <source>
        <strain evidence="5">JCM 13064</strain>
    </source>
</reference>
<dbReference type="SUPFAM" id="SSF50249">
    <property type="entry name" value="Nucleic acid-binding proteins"/>
    <property type="match status" value="1"/>
</dbReference>
<dbReference type="SUPFAM" id="SSF54637">
    <property type="entry name" value="Thioesterase/thiol ester dehydrase-isomerase"/>
    <property type="match status" value="1"/>
</dbReference>
<dbReference type="InterPro" id="IPR052513">
    <property type="entry name" value="Thioester_dehydratase-like"/>
</dbReference>
<feature type="domain" description="ChsH2 rubredoxin-like zinc ribbon" evidence="3">
    <location>
        <begin position="217"/>
        <end position="250"/>
    </location>
</feature>
<name>A0A917VFP7_9ACTN</name>
<dbReference type="InterPro" id="IPR002878">
    <property type="entry name" value="ChsH2_C"/>
</dbReference>
<feature type="compositionally biased region" description="Basic and acidic residues" evidence="1">
    <location>
        <begin position="1"/>
        <end position="14"/>
    </location>
</feature>
<protein>
    <submittedName>
        <fullName evidence="5">DNA-binding protein</fullName>
    </submittedName>
</protein>
<comment type="caution">
    <text evidence="5">The sequence shown here is derived from an EMBL/GenBank/DDBJ whole genome shotgun (WGS) entry which is preliminary data.</text>
</comment>
<accession>A0A917VFP7</accession>
<keyword evidence="6" id="KW-1185">Reference proteome</keyword>
<dbReference type="InterPro" id="IPR039569">
    <property type="entry name" value="FAS1-like_DH_region"/>
</dbReference>
<dbReference type="EMBL" id="BMNT01000005">
    <property type="protein sequence ID" value="GGK71412.1"/>
    <property type="molecule type" value="Genomic_DNA"/>
</dbReference>
<organism evidence="5 6">
    <name type="scientific">Sphaerisporangium melleum</name>
    <dbReference type="NCBI Taxonomy" id="321316"/>
    <lineage>
        <taxon>Bacteria</taxon>
        <taxon>Bacillati</taxon>
        <taxon>Actinomycetota</taxon>
        <taxon>Actinomycetes</taxon>
        <taxon>Streptosporangiales</taxon>
        <taxon>Streptosporangiaceae</taxon>
        <taxon>Sphaerisporangium</taxon>
    </lineage>
</organism>
<dbReference type="InterPro" id="IPR022002">
    <property type="entry name" value="ChsH2_Znr"/>
</dbReference>
<evidence type="ECO:0000313" key="5">
    <source>
        <dbReference type="EMBL" id="GGK71412.1"/>
    </source>
</evidence>
<gene>
    <name evidence="5" type="ORF">GCM10007964_12820</name>
</gene>
<dbReference type="Pfam" id="PF12172">
    <property type="entry name" value="zf-ChsH2"/>
    <property type="match status" value="1"/>
</dbReference>
<evidence type="ECO:0000259" key="3">
    <source>
        <dbReference type="Pfam" id="PF12172"/>
    </source>
</evidence>
<evidence type="ECO:0000259" key="4">
    <source>
        <dbReference type="Pfam" id="PF13452"/>
    </source>
</evidence>
<evidence type="ECO:0000256" key="1">
    <source>
        <dbReference type="SAM" id="MobiDB-lite"/>
    </source>
</evidence>
<evidence type="ECO:0000259" key="2">
    <source>
        <dbReference type="Pfam" id="PF01796"/>
    </source>
</evidence>